<evidence type="ECO:0000313" key="3">
    <source>
        <dbReference type="EMBL" id="KZP19426.1"/>
    </source>
</evidence>
<name>A0A166I0E0_9AGAM</name>
<feature type="non-terminal residue" evidence="3">
    <location>
        <position position="113"/>
    </location>
</feature>
<reference evidence="3 4" key="1">
    <citation type="journal article" date="2016" name="Mol. Biol. Evol.">
        <title>Comparative Genomics of Early-Diverging Mushroom-Forming Fungi Provides Insights into the Origins of Lignocellulose Decay Capabilities.</title>
        <authorList>
            <person name="Nagy L.G."/>
            <person name="Riley R."/>
            <person name="Tritt A."/>
            <person name="Adam C."/>
            <person name="Daum C."/>
            <person name="Floudas D."/>
            <person name="Sun H."/>
            <person name="Yadav J.S."/>
            <person name="Pangilinan J."/>
            <person name="Larsson K.H."/>
            <person name="Matsuura K."/>
            <person name="Barry K."/>
            <person name="Labutti K."/>
            <person name="Kuo R."/>
            <person name="Ohm R.A."/>
            <person name="Bhattacharya S.S."/>
            <person name="Shirouzu T."/>
            <person name="Yoshinaga Y."/>
            <person name="Martin F.M."/>
            <person name="Grigoriev I.V."/>
            <person name="Hibbett D.S."/>
        </authorList>
    </citation>
    <scope>NUCLEOTIDE SEQUENCE [LARGE SCALE GENOMIC DNA]</scope>
    <source>
        <strain evidence="3 4">CBS 109695</strain>
    </source>
</reference>
<evidence type="ECO:0000256" key="2">
    <source>
        <dbReference type="SAM" id="Phobius"/>
    </source>
</evidence>
<dbReference type="EMBL" id="KV417564">
    <property type="protein sequence ID" value="KZP19426.1"/>
    <property type="molecule type" value="Genomic_DNA"/>
</dbReference>
<dbReference type="AlphaFoldDB" id="A0A166I0E0"/>
<sequence length="113" mass="12785">MPAPAVYVIAILGGAAAAVAFKQFVYEPHIHPRFQNWRAEYTARRRRRRGLVELDSTVGGHPDDDGDTELQSLYQSDQEMRELQTGTPTGRVDEWRSGVDRFTPPGLRYRGTP</sequence>
<keyword evidence="2" id="KW-0812">Transmembrane</keyword>
<protein>
    <submittedName>
        <fullName evidence="3">Uncharacterized protein</fullName>
    </submittedName>
</protein>
<dbReference type="OrthoDB" id="3246206at2759"/>
<evidence type="ECO:0000256" key="1">
    <source>
        <dbReference type="SAM" id="MobiDB-lite"/>
    </source>
</evidence>
<keyword evidence="2" id="KW-1133">Transmembrane helix</keyword>
<feature type="region of interest" description="Disordered" evidence="1">
    <location>
        <begin position="79"/>
        <end position="113"/>
    </location>
</feature>
<keyword evidence="4" id="KW-1185">Reference proteome</keyword>
<gene>
    <name evidence="3" type="ORF">FIBSPDRAFT_955529</name>
</gene>
<accession>A0A166I0E0</accession>
<feature type="transmembrane region" description="Helical" evidence="2">
    <location>
        <begin position="6"/>
        <end position="25"/>
    </location>
</feature>
<proteinExistence type="predicted"/>
<keyword evidence="2" id="KW-0472">Membrane</keyword>
<organism evidence="3 4">
    <name type="scientific">Athelia psychrophila</name>
    <dbReference type="NCBI Taxonomy" id="1759441"/>
    <lineage>
        <taxon>Eukaryota</taxon>
        <taxon>Fungi</taxon>
        <taxon>Dikarya</taxon>
        <taxon>Basidiomycota</taxon>
        <taxon>Agaricomycotina</taxon>
        <taxon>Agaricomycetes</taxon>
        <taxon>Agaricomycetidae</taxon>
        <taxon>Atheliales</taxon>
        <taxon>Atheliaceae</taxon>
        <taxon>Athelia</taxon>
    </lineage>
</organism>
<dbReference type="Proteomes" id="UP000076532">
    <property type="component" value="Unassembled WGS sequence"/>
</dbReference>
<evidence type="ECO:0000313" key="4">
    <source>
        <dbReference type="Proteomes" id="UP000076532"/>
    </source>
</evidence>